<dbReference type="InterPro" id="IPR000669">
    <property type="entry name" value="Mannitol_DH"/>
</dbReference>
<dbReference type="InterPro" id="IPR013131">
    <property type="entry name" value="Mannitol_DH_N"/>
</dbReference>
<accession>A0A0Q2V1S7</accession>
<proteinExistence type="predicted"/>
<dbReference type="InterPro" id="IPR013118">
    <property type="entry name" value="Mannitol_DH_C"/>
</dbReference>
<dbReference type="InterPro" id="IPR013328">
    <property type="entry name" value="6PGD_dom2"/>
</dbReference>
<keyword evidence="1" id="KW-0560">Oxidoreductase</keyword>
<feature type="domain" description="Mannitol dehydrogenase N-terminal" evidence="2">
    <location>
        <begin position="8"/>
        <end position="253"/>
    </location>
</feature>
<dbReference type="PANTHER" id="PTHR43362">
    <property type="entry name" value="MANNITOL DEHYDROGENASE DSF1-RELATED"/>
    <property type="match status" value="1"/>
</dbReference>
<evidence type="ECO:0000256" key="1">
    <source>
        <dbReference type="ARBA" id="ARBA00023002"/>
    </source>
</evidence>
<evidence type="ECO:0000313" key="5">
    <source>
        <dbReference type="Proteomes" id="UP000051221"/>
    </source>
</evidence>
<dbReference type="PANTHER" id="PTHR43362:SF7">
    <property type="entry name" value="D-MANNONATE OXIDOREDUCTASE"/>
    <property type="match status" value="1"/>
</dbReference>
<dbReference type="FunCoup" id="A0A0Q2V1S7">
    <property type="interactions" value="81"/>
</dbReference>
<reference evidence="4 5" key="1">
    <citation type="submission" date="2015-08" db="EMBL/GenBank/DDBJ databases">
        <title>Antibacterial properties of a collection of Vibrionaceae strains.</title>
        <authorList>
            <person name="Giubergia S."/>
        </authorList>
    </citation>
    <scope>NUCLEOTIDE SEQUENCE [LARGE SCALE GENOMIC DNA]</scope>
    <source>
        <strain evidence="4 5">S0821</strain>
    </source>
</reference>
<evidence type="ECO:0000259" key="2">
    <source>
        <dbReference type="Pfam" id="PF01232"/>
    </source>
</evidence>
<dbReference type="AlphaFoldDB" id="A0A0Q2V1S7"/>
<protein>
    <submittedName>
        <fullName evidence="4">D-arabinitol 4-dehydrogenase</fullName>
    </submittedName>
</protein>
<sequence>MTNQYTWLHIGLGSFHRAHQAWYLHKLLASGDQRWHIAAGNIRNDAEATVDALRAQNGEYVLETVSPAGERHYEVIKSIQTLLPWQADLAPLIDEGAKAQTKVIAFTVTEGGYYLKTDHTLDVDSAVLNADLNGGHQTIYGTVTKILERRMADEAGPVTLLNCDNVRHNGERFRDGLMEFLTLTGKTDVLQWVKENTTCPNTMVDRITPRPAADLPARIKQQTGIDDQAPVMGETFIQWVIEDNFKDARPALETVGVEMVDSVIPYEEAKIRILNSSHSCIAWAGTLLGQSFIHDSTLTESIYKIAHDYVTQDVIPCLGDNGIDLPTYRDVVLERFTNPYIKDTNQRVAADGFSKIPAMITPTMIECYQRGVAPQATAMLPALFFVFMQQWHQGVLPYEYQDGILDAAAVHAMFESVDPIAVYAHDKALFGELAERAEFEALLREKIAAVYPMIQ</sequence>
<keyword evidence="5" id="KW-1185">Reference proteome</keyword>
<dbReference type="InParanoid" id="A0A0Q2V1S7"/>
<evidence type="ECO:0000313" key="4">
    <source>
        <dbReference type="EMBL" id="KQH86728.1"/>
    </source>
</evidence>
<organism evidence="4 5">
    <name type="scientific">Vibrio furnissii</name>
    <dbReference type="NCBI Taxonomy" id="29494"/>
    <lineage>
        <taxon>Bacteria</taxon>
        <taxon>Pseudomonadati</taxon>
        <taxon>Pseudomonadota</taxon>
        <taxon>Gammaproteobacteria</taxon>
        <taxon>Vibrionales</taxon>
        <taxon>Vibrionaceae</taxon>
        <taxon>Vibrio</taxon>
    </lineage>
</organism>
<evidence type="ECO:0000259" key="3">
    <source>
        <dbReference type="Pfam" id="PF08125"/>
    </source>
</evidence>
<dbReference type="InterPro" id="IPR050988">
    <property type="entry name" value="Mannitol_DH/Oxidoreductase"/>
</dbReference>
<dbReference type="Gene3D" id="3.40.50.720">
    <property type="entry name" value="NAD(P)-binding Rossmann-like Domain"/>
    <property type="match status" value="1"/>
</dbReference>
<dbReference type="PRINTS" id="PR00084">
    <property type="entry name" value="MTLDHDRGNASE"/>
</dbReference>
<dbReference type="Pfam" id="PF08125">
    <property type="entry name" value="Mannitol_dh_C"/>
    <property type="match status" value="1"/>
</dbReference>
<dbReference type="InterPro" id="IPR008927">
    <property type="entry name" value="6-PGluconate_DH-like_C_sf"/>
</dbReference>
<name>A0A0Q2V1S7_VIBFU</name>
<dbReference type="SUPFAM" id="SSF48179">
    <property type="entry name" value="6-phosphogluconate dehydrogenase C-terminal domain-like"/>
    <property type="match status" value="1"/>
</dbReference>
<dbReference type="InterPro" id="IPR050025">
    <property type="entry name" value="DalD"/>
</dbReference>
<dbReference type="GO" id="GO:0042840">
    <property type="term" value="P:D-glucuronate catabolic process"/>
    <property type="evidence" value="ECO:0007669"/>
    <property type="project" value="TreeGrafter"/>
</dbReference>
<feature type="domain" description="Mannitol dehydrogenase C-terminal" evidence="3">
    <location>
        <begin position="263"/>
        <end position="449"/>
    </location>
</feature>
<dbReference type="Proteomes" id="UP000051221">
    <property type="component" value="Unassembled WGS sequence"/>
</dbReference>
<dbReference type="SUPFAM" id="SSF51735">
    <property type="entry name" value="NAD(P)-binding Rossmann-fold domains"/>
    <property type="match status" value="1"/>
</dbReference>
<dbReference type="Gene3D" id="1.10.1040.10">
    <property type="entry name" value="N-(1-d-carboxylethyl)-l-norvaline Dehydrogenase, domain 2"/>
    <property type="match status" value="1"/>
</dbReference>
<dbReference type="InterPro" id="IPR036291">
    <property type="entry name" value="NAD(P)-bd_dom_sf"/>
</dbReference>
<dbReference type="GO" id="GO:0008866">
    <property type="term" value="F:fructuronate reductase activity"/>
    <property type="evidence" value="ECO:0007669"/>
    <property type="project" value="TreeGrafter"/>
</dbReference>
<dbReference type="NCBIfam" id="NF043014">
    <property type="entry name" value="DArabDhDalD"/>
    <property type="match status" value="1"/>
</dbReference>
<dbReference type="EMBL" id="LKHS01000005">
    <property type="protein sequence ID" value="KQH86728.1"/>
    <property type="molecule type" value="Genomic_DNA"/>
</dbReference>
<comment type="caution">
    <text evidence="4">The sequence shown here is derived from an EMBL/GenBank/DDBJ whole genome shotgun (WGS) entry which is preliminary data.</text>
</comment>
<dbReference type="Pfam" id="PF01232">
    <property type="entry name" value="Mannitol_dh"/>
    <property type="match status" value="1"/>
</dbReference>
<dbReference type="RefSeq" id="WP_055465655.1">
    <property type="nucleotide sequence ID" value="NZ_LKHS01000005.1"/>
</dbReference>
<gene>
    <name evidence="4" type="ORF">AMR76_06465</name>
</gene>